<sequence length="520" mass="58187">MSQALIAALQNPALYPHPVDGFRIIETHISWVILTGAYAYKMKKPVDFGFLNFTNLADRKHFCEEELRLNQRMAPDLYLRVLPITGSIDAPVIDGDGEPIEYLLQMREFPQTQLMAEVQARGELTDAHIDALAEQIAQFHLSIPQVPAEHPLNSAEAIVAPMRQNFEQIRPLLTEQSDLQQLDALFDWTETSIARLQPLLAQRTQQGFIRECHGDLHLGNATLIDDRVVLFDCIEFNEPFRLIDIASDAAFLAMDLEDRGLKCQARRFINGWLERTGDYAALELLNLYKAYRALVRAKVNLFRLHQEEDAVQRRVILRQYRGYANLAESYSAIPSRFLAITHGVSAVGKSQVALRLVEALGAIRLRSDVERKRLHGAQPEALAAELDAGIYSTEAGDATYHRLHMLAETALNAGFSVVIDATYLKQQYRQAGWQVAESTGVPFMILTCEAPNAVIEQWLAQRQAQGGDPSDATMAVIKAQQASRDPLSESEQLLNRQIDTPEAGSLDALVSAIRQRLPGL</sequence>
<reference evidence="2 3" key="1">
    <citation type="submission" date="2015-02" db="EMBL/GenBank/DDBJ databases">
        <title>Draft genome sequence of Pseudomonas stutzeri NT0128 isolated from wheat (Triticum turgidum) rhizosphere.</title>
        <authorList>
            <person name="Tovi N."/>
            <person name="Frenk S."/>
            <person name="Hadar Y."/>
            <person name="Minz D."/>
        </authorList>
    </citation>
    <scope>NUCLEOTIDE SEQUENCE [LARGE SCALE GENOMIC DNA]</scope>
    <source>
        <strain evidence="2 3">NT0128</strain>
    </source>
</reference>
<dbReference type="Proteomes" id="UP000032487">
    <property type="component" value="Unassembled WGS sequence"/>
</dbReference>
<dbReference type="EMBL" id="JYHV01000034">
    <property type="protein sequence ID" value="KJH79981.1"/>
    <property type="molecule type" value="Genomic_DNA"/>
</dbReference>
<evidence type="ECO:0000313" key="2">
    <source>
        <dbReference type="EMBL" id="KJH79981.1"/>
    </source>
</evidence>
<dbReference type="OrthoDB" id="9810277at2"/>
<name>A0A0D9AKR8_STUST</name>
<dbReference type="Gene3D" id="3.90.1200.10">
    <property type="match status" value="1"/>
</dbReference>
<dbReference type="SUPFAM" id="SSF52540">
    <property type="entry name" value="P-loop containing nucleoside triphosphate hydrolases"/>
    <property type="match status" value="1"/>
</dbReference>
<gene>
    <name evidence="2" type="ORF">UF78_17150</name>
</gene>
<dbReference type="PANTHER" id="PTHR43883">
    <property type="entry name" value="SLR0207 PROTEIN"/>
    <property type="match status" value="1"/>
</dbReference>
<proteinExistence type="predicted"/>
<feature type="domain" description="Aminoglycoside phosphotransferase" evidence="1">
    <location>
        <begin position="116"/>
        <end position="284"/>
    </location>
</feature>
<dbReference type="InterPro" id="IPR027417">
    <property type="entry name" value="P-loop_NTPase"/>
</dbReference>
<dbReference type="Gene3D" id="3.40.50.300">
    <property type="entry name" value="P-loop containing nucleotide triphosphate hydrolases"/>
    <property type="match status" value="1"/>
</dbReference>
<dbReference type="PATRIC" id="fig|316.101.peg.2304"/>
<protein>
    <recommendedName>
        <fullName evidence="1">Aminoglycoside phosphotransferase domain-containing protein</fullName>
    </recommendedName>
</protein>
<comment type="caution">
    <text evidence="2">The sequence shown here is derived from an EMBL/GenBank/DDBJ whole genome shotgun (WGS) entry which is preliminary data.</text>
</comment>
<dbReference type="Pfam" id="PF13671">
    <property type="entry name" value="AAA_33"/>
    <property type="match status" value="1"/>
</dbReference>
<dbReference type="Pfam" id="PF01636">
    <property type="entry name" value="APH"/>
    <property type="match status" value="1"/>
</dbReference>
<dbReference type="InterPro" id="IPR011009">
    <property type="entry name" value="Kinase-like_dom_sf"/>
</dbReference>
<dbReference type="RefSeq" id="WP_045163430.1">
    <property type="nucleotide sequence ID" value="NZ_JYHV01000034.1"/>
</dbReference>
<evidence type="ECO:0000313" key="3">
    <source>
        <dbReference type="Proteomes" id="UP000032487"/>
    </source>
</evidence>
<dbReference type="InterPro" id="IPR002575">
    <property type="entry name" value="Aminoglycoside_PTrfase"/>
</dbReference>
<accession>A0A0D9AKR8</accession>
<dbReference type="InterPro" id="IPR052732">
    <property type="entry name" value="Cell-binding_unc_protein"/>
</dbReference>
<organism evidence="2 3">
    <name type="scientific">Stutzerimonas stutzeri</name>
    <name type="common">Pseudomonas stutzeri</name>
    <dbReference type="NCBI Taxonomy" id="316"/>
    <lineage>
        <taxon>Bacteria</taxon>
        <taxon>Pseudomonadati</taxon>
        <taxon>Pseudomonadota</taxon>
        <taxon>Gammaproteobacteria</taxon>
        <taxon>Pseudomonadales</taxon>
        <taxon>Pseudomonadaceae</taxon>
        <taxon>Stutzerimonas</taxon>
    </lineage>
</organism>
<evidence type="ECO:0000259" key="1">
    <source>
        <dbReference type="Pfam" id="PF01636"/>
    </source>
</evidence>
<dbReference type="AlphaFoldDB" id="A0A0D9AKR8"/>
<dbReference type="PANTHER" id="PTHR43883:SF1">
    <property type="entry name" value="GLUCONOKINASE"/>
    <property type="match status" value="1"/>
</dbReference>
<dbReference type="SUPFAM" id="SSF56112">
    <property type="entry name" value="Protein kinase-like (PK-like)"/>
    <property type="match status" value="1"/>
</dbReference>